<feature type="transmembrane region" description="Helical" evidence="1">
    <location>
        <begin position="106"/>
        <end position="125"/>
    </location>
</feature>
<keyword evidence="1" id="KW-0812">Transmembrane</keyword>
<comment type="caution">
    <text evidence="2">The sequence shown here is derived from an EMBL/GenBank/DDBJ whole genome shotgun (WGS) entry which is preliminary data.</text>
</comment>
<protein>
    <submittedName>
        <fullName evidence="2">Uncharacterized protein</fullName>
    </submittedName>
</protein>
<name>A0A9D4P590_DERFA</name>
<sequence>MLKIYQPQSSLVITIWTKMIRLFLLITLLLSIITIVNGLQQSSTTVTSSSSDDDSDQMTDQMKQMRRNEVSKALLLLKKHSIVGSNAKIVLKNNGRHLLVDPSERIRILIDFFFISFCFLFLLFYGKHHHQQQWGGKKASRSIPSISVESVQRNIMRRAASKSPTVIDSLMGQHMLRDITKIVTTIIHNKQASSLVELSDLITETLNERYGQHWHTISVASPKEFPKSEATSSNHEILIDTILSNQNQLDSLTHVAVDDHQKSAIFYVTFDFGRMLRIFIFK</sequence>
<dbReference type="EMBL" id="SDOV01000001">
    <property type="protein sequence ID" value="KAH7644506.1"/>
    <property type="molecule type" value="Genomic_DNA"/>
</dbReference>
<organism evidence="2">
    <name type="scientific">Dermatophagoides farinae</name>
    <name type="common">American house dust mite</name>
    <dbReference type="NCBI Taxonomy" id="6954"/>
    <lineage>
        <taxon>Eukaryota</taxon>
        <taxon>Metazoa</taxon>
        <taxon>Ecdysozoa</taxon>
        <taxon>Arthropoda</taxon>
        <taxon>Chelicerata</taxon>
        <taxon>Arachnida</taxon>
        <taxon>Acari</taxon>
        <taxon>Acariformes</taxon>
        <taxon>Sarcoptiformes</taxon>
        <taxon>Astigmata</taxon>
        <taxon>Psoroptidia</taxon>
        <taxon>Analgoidea</taxon>
        <taxon>Pyroglyphidae</taxon>
        <taxon>Dermatophagoidinae</taxon>
        <taxon>Dermatophagoides</taxon>
    </lineage>
</organism>
<evidence type="ECO:0000313" key="2">
    <source>
        <dbReference type="EMBL" id="KAH7644506.1"/>
    </source>
</evidence>
<keyword evidence="1" id="KW-0472">Membrane</keyword>
<proteinExistence type="predicted"/>
<dbReference type="AlphaFoldDB" id="A0A9D4P590"/>
<keyword evidence="1" id="KW-1133">Transmembrane helix</keyword>
<reference evidence="2" key="1">
    <citation type="submission" date="2020-06" db="EMBL/GenBank/DDBJ databases">
        <authorList>
            <person name="Ji K."/>
            <person name="Li J."/>
        </authorList>
    </citation>
    <scope>NUCLEOTIDE SEQUENCE</scope>
    <source>
        <strain evidence="2">JKM2019</strain>
        <tissue evidence="2">Whole body</tissue>
    </source>
</reference>
<accession>A0A9D4P590</accession>
<evidence type="ECO:0000256" key="1">
    <source>
        <dbReference type="SAM" id="Phobius"/>
    </source>
</evidence>
<gene>
    <name evidence="2" type="ORF">HUG17_0044</name>
</gene>
<reference evidence="2" key="2">
    <citation type="journal article" date="2021" name="World Allergy Organ. J.">
        <title>Chromosome-level assembly of Dermatophagoides farinae genome and transcriptome reveals two novel allergens Der f 37 and Der f 39.</title>
        <authorList>
            <person name="Chen J."/>
            <person name="Cai Z."/>
            <person name="Fan D."/>
            <person name="Hu J."/>
            <person name="Hou Y."/>
            <person name="He Y."/>
            <person name="Zhang Z."/>
            <person name="Zhao Z."/>
            <person name="Gao P."/>
            <person name="Hu W."/>
            <person name="Sun J."/>
            <person name="Li J."/>
            <person name="Ji K."/>
        </authorList>
    </citation>
    <scope>NUCLEOTIDE SEQUENCE</scope>
    <source>
        <strain evidence="2">JKM2019</strain>
    </source>
</reference>
<dbReference type="Proteomes" id="UP000828236">
    <property type="component" value="Unassembled WGS sequence"/>
</dbReference>